<keyword evidence="2" id="KW-1185">Reference proteome</keyword>
<dbReference type="AlphaFoldDB" id="A0A7Z7LHK4"/>
<reference evidence="1 2" key="1">
    <citation type="submission" date="2017-01" db="EMBL/GenBank/DDBJ databases">
        <authorList>
            <person name="Erauso G."/>
        </authorList>
    </citation>
    <scope>NUCLEOTIDE SEQUENCE [LARGE SCALE GENOMIC DNA]</scope>
    <source>
        <strain evidence="1">MESINF1</strain>
    </source>
</reference>
<dbReference type="KEGG" id="minf:MESINF_2245"/>
<accession>A0A7Z7LHK4</accession>
<evidence type="ECO:0000313" key="2">
    <source>
        <dbReference type="Proteomes" id="UP000250796"/>
    </source>
</evidence>
<dbReference type="EMBL" id="LS974202">
    <property type="protein sequence ID" value="SSC13685.1"/>
    <property type="molecule type" value="Genomic_DNA"/>
</dbReference>
<proteinExistence type="predicted"/>
<dbReference type="Proteomes" id="UP000250796">
    <property type="component" value="Chromosome MESINF"/>
</dbReference>
<evidence type="ECO:0000313" key="1">
    <source>
        <dbReference type="EMBL" id="SSC13685.1"/>
    </source>
</evidence>
<organism evidence="1 2">
    <name type="scientific">Mesotoga infera</name>
    <dbReference type="NCBI Taxonomy" id="1236046"/>
    <lineage>
        <taxon>Bacteria</taxon>
        <taxon>Thermotogati</taxon>
        <taxon>Thermotogota</taxon>
        <taxon>Thermotogae</taxon>
        <taxon>Kosmotogales</taxon>
        <taxon>Kosmotogaceae</taxon>
        <taxon>Mesotoga</taxon>
    </lineage>
</organism>
<gene>
    <name evidence="1" type="ORF">MESINF_2245</name>
</gene>
<protein>
    <submittedName>
        <fullName evidence="1">Uncharacterized protein</fullName>
    </submittedName>
</protein>
<sequence length="36" mass="4144">MLKYFEGEALGIECGVWGMDALIFVPTNTRYSVFER</sequence>
<name>A0A7Z7LHK4_9BACT</name>